<dbReference type="EMBL" id="PKPP01000519">
    <property type="protein sequence ID" value="PWA91780.1"/>
    <property type="molecule type" value="Genomic_DNA"/>
</dbReference>
<accession>A0A2U1Q180</accession>
<feature type="transmembrane region" description="Helical" evidence="1">
    <location>
        <begin position="139"/>
        <end position="160"/>
    </location>
</feature>
<keyword evidence="1" id="KW-1133">Transmembrane helix</keyword>
<sequence length="258" mass="28883">MSHKLVDVLEVTSVTWSLTTQVTSAPSGLKKQLSVAILIFHDQIVHYIGLFHSLVIVDHLMIMAKFERNNHSYKLSKKIPFSDCEESRSALIDLLILFAVTGSCGFLMYPYATLLISTAHEIIGPVMFEIKEEFISSPTLYVCIFLTMFTTLMAMLAIALCNSKKCGQPGCRGLQKNIEFDIHIEKEDCVKNSNLSSSPVKKGLFELPKDLHRGLEVKLKKIAPVNGRVIMDFRARCGCPAVRIEVPGPKKSNKRLKK</sequence>
<keyword evidence="2" id="KW-0689">Ribosomal protein</keyword>
<dbReference type="PANTHER" id="PTHR46996:SF4">
    <property type="entry name" value="RIBOSOMAL PROTEIN L34E SUPERFAMILY PROTEIN"/>
    <property type="match status" value="1"/>
</dbReference>
<organism evidence="2 3">
    <name type="scientific">Artemisia annua</name>
    <name type="common">Sweet wormwood</name>
    <dbReference type="NCBI Taxonomy" id="35608"/>
    <lineage>
        <taxon>Eukaryota</taxon>
        <taxon>Viridiplantae</taxon>
        <taxon>Streptophyta</taxon>
        <taxon>Embryophyta</taxon>
        <taxon>Tracheophyta</taxon>
        <taxon>Spermatophyta</taxon>
        <taxon>Magnoliopsida</taxon>
        <taxon>eudicotyledons</taxon>
        <taxon>Gunneridae</taxon>
        <taxon>Pentapetalae</taxon>
        <taxon>asterids</taxon>
        <taxon>campanulids</taxon>
        <taxon>Asterales</taxon>
        <taxon>Asteraceae</taxon>
        <taxon>Asteroideae</taxon>
        <taxon>Anthemideae</taxon>
        <taxon>Artemisiinae</taxon>
        <taxon>Artemisia</taxon>
    </lineage>
</organism>
<dbReference type="PANTHER" id="PTHR46996">
    <property type="entry name" value="OS05G0488500 PROTEIN"/>
    <property type="match status" value="1"/>
</dbReference>
<dbReference type="AlphaFoldDB" id="A0A2U1Q180"/>
<dbReference type="OrthoDB" id="1865221at2759"/>
<dbReference type="Proteomes" id="UP000245207">
    <property type="component" value="Unassembled WGS sequence"/>
</dbReference>
<protein>
    <submittedName>
        <fullName evidence="2">Ribosomal protein L34e superfamily protein</fullName>
    </submittedName>
</protein>
<dbReference type="GO" id="GO:0005840">
    <property type="term" value="C:ribosome"/>
    <property type="evidence" value="ECO:0007669"/>
    <property type="project" value="UniProtKB-KW"/>
</dbReference>
<keyword evidence="1" id="KW-0812">Transmembrane</keyword>
<keyword evidence="3" id="KW-1185">Reference proteome</keyword>
<evidence type="ECO:0000313" key="3">
    <source>
        <dbReference type="Proteomes" id="UP000245207"/>
    </source>
</evidence>
<keyword evidence="1" id="KW-0472">Membrane</keyword>
<reference evidence="2 3" key="1">
    <citation type="journal article" date="2018" name="Mol. Plant">
        <title>The genome of Artemisia annua provides insight into the evolution of Asteraceae family and artemisinin biosynthesis.</title>
        <authorList>
            <person name="Shen Q."/>
            <person name="Zhang L."/>
            <person name="Liao Z."/>
            <person name="Wang S."/>
            <person name="Yan T."/>
            <person name="Shi P."/>
            <person name="Liu M."/>
            <person name="Fu X."/>
            <person name="Pan Q."/>
            <person name="Wang Y."/>
            <person name="Lv Z."/>
            <person name="Lu X."/>
            <person name="Zhang F."/>
            <person name="Jiang W."/>
            <person name="Ma Y."/>
            <person name="Chen M."/>
            <person name="Hao X."/>
            <person name="Li L."/>
            <person name="Tang Y."/>
            <person name="Lv G."/>
            <person name="Zhou Y."/>
            <person name="Sun X."/>
            <person name="Brodelius P.E."/>
            <person name="Rose J.K.C."/>
            <person name="Tang K."/>
        </authorList>
    </citation>
    <scope>NUCLEOTIDE SEQUENCE [LARGE SCALE GENOMIC DNA]</scope>
    <source>
        <strain evidence="3">cv. Huhao1</strain>
        <tissue evidence="2">Leaf</tissue>
    </source>
</reference>
<comment type="caution">
    <text evidence="2">The sequence shown here is derived from an EMBL/GenBank/DDBJ whole genome shotgun (WGS) entry which is preliminary data.</text>
</comment>
<evidence type="ECO:0000256" key="1">
    <source>
        <dbReference type="SAM" id="Phobius"/>
    </source>
</evidence>
<feature type="transmembrane region" description="Helical" evidence="1">
    <location>
        <begin position="44"/>
        <end position="64"/>
    </location>
</feature>
<dbReference type="STRING" id="35608.A0A2U1Q180"/>
<gene>
    <name evidence="2" type="ORF">CTI12_AA085950</name>
</gene>
<proteinExistence type="predicted"/>
<keyword evidence="2" id="KW-0687">Ribonucleoprotein</keyword>
<evidence type="ECO:0000313" key="2">
    <source>
        <dbReference type="EMBL" id="PWA91780.1"/>
    </source>
</evidence>
<name>A0A2U1Q180_ARTAN</name>
<feature type="transmembrane region" description="Helical" evidence="1">
    <location>
        <begin position="94"/>
        <end position="119"/>
    </location>
</feature>